<proteinExistence type="predicted"/>
<evidence type="ECO:0000256" key="1">
    <source>
        <dbReference type="SAM" id="Coils"/>
    </source>
</evidence>
<evidence type="ECO:0000313" key="4">
    <source>
        <dbReference type="EnsemblMetazoa" id="AMEM013576-PA"/>
    </source>
</evidence>
<dbReference type="Pfam" id="PF16043">
    <property type="entry name" value="DUF4795"/>
    <property type="match status" value="1"/>
</dbReference>
<dbReference type="VEuPathDB" id="VectorBase:AMEM21_008157"/>
<dbReference type="VEuPathDB" id="VectorBase:AMEM013576"/>
<reference evidence="4" key="1">
    <citation type="submission" date="2020-05" db="UniProtKB">
        <authorList>
            <consortium name="EnsemblMetazoa"/>
        </authorList>
    </citation>
    <scope>IDENTIFICATION</scope>
    <source>
        <strain evidence="4">MAF</strain>
    </source>
</reference>
<dbReference type="AlphaFoldDB" id="A0A182VEF5"/>
<organism evidence="4 5">
    <name type="scientific">Anopheles merus</name>
    <name type="common">Mosquito</name>
    <dbReference type="NCBI Taxonomy" id="30066"/>
    <lineage>
        <taxon>Eukaryota</taxon>
        <taxon>Metazoa</taxon>
        <taxon>Ecdysozoa</taxon>
        <taxon>Arthropoda</taxon>
        <taxon>Hexapoda</taxon>
        <taxon>Insecta</taxon>
        <taxon>Pterygota</taxon>
        <taxon>Neoptera</taxon>
        <taxon>Endopterygota</taxon>
        <taxon>Diptera</taxon>
        <taxon>Nematocera</taxon>
        <taxon>Culicoidea</taxon>
        <taxon>Culicidae</taxon>
        <taxon>Anophelinae</taxon>
        <taxon>Anopheles</taxon>
    </lineage>
</organism>
<evidence type="ECO:0000259" key="3">
    <source>
        <dbReference type="Pfam" id="PF16043"/>
    </source>
</evidence>
<feature type="coiled-coil region" evidence="1">
    <location>
        <begin position="111"/>
        <end position="138"/>
    </location>
</feature>
<dbReference type="EnsemblMetazoa" id="AMEM013576-RA">
    <property type="protein sequence ID" value="AMEM013576-PA"/>
    <property type="gene ID" value="AMEM013576"/>
</dbReference>
<keyword evidence="1" id="KW-0175">Coiled coil</keyword>
<dbReference type="InterPro" id="IPR032013">
    <property type="entry name" value="DUF4795"/>
</dbReference>
<evidence type="ECO:0000313" key="5">
    <source>
        <dbReference type="Proteomes" id="UP000075903"/>
    </source>
</evidence>
<sequence>MAANTTPPTCSELLAEAFGDPEPGSLNFTSLQQLLQALLTRLNLQNVPVDQVGRDLPKPTAAAAAEQTDPVESPVSEVPSAQTPTVEEDRLPALEQAAPEPIVRFEDTEAYHQLLAAIEQLQAEHAVLKGQLHEQTKVNKAILPSAEQLEEFSRSRISCLQSTADIPLDFLTLAARLDKIDESIGKLTALANDTVLEYARLEKSVLPYLDGGELIVMRAQLDNINQLLKAHYPSFRAHCSTVSILQRARPVSLDAAVPIDFYQHSVPSTVKSLVPRRSTIKHQPGPDLEKELDAIRGVLTSLVARLPLPEQESCSDVSHPLSSTSLELSADNLRAIWPRELDELLRSCNERIEVLEKTSQEQAQQLDSIATDCTAASEAHDDLRVMFENFRESISSDVRSLELEFTEKFLSLVDRLRVEQTETSNRLDLLDQQMENRVEYEHFRTRLSKETFAKTIGELQSQIDTRVEHFSNELERLTNHLKYVSTGMLSKPDKAELERLESRMRHRLNFIHLVLGNIRSTLRSSVEAAGAKIRLGPEPLRCVSCNHETTMRALEELIPTGKSLRCAEKQHQQRIRQLNKMALRIAGDHATKHPKPAPKPKQGTTAKANMQKPEELAYKPVVVVVVHVGAAVEK</sequence>
<feature type="region of interest" description="Disordered" evidence="2">
    <location>
        <begin position="53"/>
        <end position="91"/>
    </location>
</feature>
<feature type="region of interest" description="Disordered" evidence="2">
    <location>
        <begin position="589"/>
        <end position="612"/>
    </location>
</feature>
<dbReference type="Proteomes" id="UP000075903">
    <property type="component" value="Unassembled WGS sequence"/>
</dbReference>
<accession>A0A182VEF5</accession>
<keyword evidence="5" id="KW-1185">Reference proteome</keyword>
<name>A0A182VEF5_ANOME</name>
<evidence type="ECO:0000256" key="2">
    <source>
        <dbReference type="SAM" id="MobiDB-lite"/>
    </source>
</evidence>
<feature type="domain" description="DUF4795" evidence="3">
    <location>
        <begin position="407"/>
        <end position="562"/>
    </location>
</feature>
<protein>
    <recommendedName>
        <fullName evidence="3">DUF4795 domain-containing protein</fullName>
    </recommendedName>
</protein>